<evidence type="ECO:0000313" key="2">
    <source>
        <dbReference type="Proteomes" id="UP001054945"/>
    </source>
</evidence>
<protein>
    <submittedName>
        <fullName evidence="1">Uncharacterized protein</fullName>
    </submittedName>
</protein>
<organism evidence="1 2">
    <name type="scientific">Caerostris extrusa</name>
    <name type="common">Bark spider</name>
    <name type="synonym">Caerostris bankana</name>
    <dbReference type="NCBI Taxonomy" id="172846"/>
    <lineage>
        <taxon>Eukaryota</taxon>
        <taxon>Metazoa</taxon>
        <taxon>Ecdysozoa</taxon>
        <taxon>Arthropoda</taxon>
        <taxon>Chelicerata</taxon>
        <taxon>Arachnida</taxon>
        <taxon>Araneae</taxon>
        <taxon>Araneomorphae</taxon>
        <taxon>Entelegynae</taxon>
        <taxon>Araneoidea</taxon>
        <taxon>Araneidae</taxon>
        <taxon>Caerostris</taxon>
    </lineage>
</organism>
<dbReference type="Proteomes" id="UP001054945">
    <property type="component" value="Unassembled WGS sequence"/>
</dbReference>
<comment type="caution">
    <text evidence="1">The sequence shown here is derived from an EMBL/GenBank/DDBJ whole genome shotgun (WGS) entry which is preliminary data.</text>
</comment>
<dbReference type="EMBL" id="BPLR01002127">
    <property type="protein sequence ID" value="GIX70277.1"/>
    <property type="molecule type" value="Genomic_DNA"/>
</dbReference>
<evidence type="ECO:0000313" key="1">
    <source>
        <dbReference type="EMBL" id="GIX70277.1"/>
    </source>
</evidence>
<gene>
    <name evidence="1" type="ORF">CEXT_581981</name>
</gene>
<dbReference type="AlphaFoldDB" id="A0AAV4MDM7"/>
<proteinExistence type="predicted"/>
<sequence>MGNGDIMPYTSTLDIVEQNNSNLNCFPLSFAYCPSIRLIRDILKGETRCLIKMISNCFSYGEWVVKGVLLASKMRVWINSLSRSFAAIMKLVSERNMKSGCSH</sequence>
<reference evidence="1 2" key="1">
    <citation type="submission" date="2021-06" db="EMBL/GenBank/DDBJ databases">
        <title>Caerostris extrusa draft genome.</title>
        <authorList>
            <person name="Kono N."/>
            <person name="Arakawa K."/>
        </authorList>
    </citation>
    <scope>NUCLEOTIDE SEQUENCE [LARGE SCALE GENOMIC DNA]</scope>
</reference>
<keyword evidence="2" id="KW-1185">Reference proteome</keyword>
<name>A0AAV4MDM7_CAEEX</name>
<accession>A0AAV4MDM7</accession>